<evidence type="ECO:0000256" key="5">
    <source>
        <dbReference type="ARBA" id="ARBA00022801"/>
    </source>
</evidence>
<feature type="region of interest" description="Disordered" evidence="16">
    <location>
        <begin position="163"/>
        <end position="335"/>
    </location>
</feature>
<keyword evidence="5 15" id="KW-0378">Hydrolase</keyword>
<dbReference type="Proteomes" id="UP000590412">
    <property type="component" value="Unassembled WGS sequence"/>
</dbReference>
<proteinExistence type="inferred from homology"/>
<dbReference type="EMBL" id="JABWAB010000013">
    <property type="protein sequence ID" value="KAF6042992.1"/>
    <property type="molecule type" value="Genomic_DNA"/>
</dbReference>
<keyword evidence="10 15" id="KW-0233">DNA recombination</keyword>
<feature type="compositionally biased region" description="Polar residues" evidence="16">
    <location>
        <begin position="255"/>
        <end position="282"/>
    </location>
</feature>
<evidence type="ECO:0000256" key="12">
    <source>
        <dbReference type="ARBA" id="ARBA00023235"/>
    </source>
</evidence>
<comment type="subcellular location">
    <subcellularLocation>
        <location evidence="2">Nucleus</location>
        <location evidence="2">Nucleolus</location>
    </subcellularLocation>
    <subcellularLocation>
        <location evidence="15">Nucleus</location>
    </subcellularLocation>
    <subcellularLocation>
        <location evidence="15">Mitochondrion</location>
    </subcellularLocation>
</comment>
<dbReference type="Pfam" id="PF21530">
    <property type="entry name" value="Pif1_2B_dom"/>
    <property type="match status" value="1"/>
</dbReference>
<keyword evidence="7 15" id="KW-0067">ATP-binding</keyword>
<evidence type="ECO:0000259" key="17">
    <source>
        <dbReference type="SMART" id="SM00382"/>
    </source>
</evidence>
<feature type="compositionally biased region" description="Basic and acidic residues" evidence="16">
    <location>
        <begin position="100"/>
        <end position="118"/>
    </location>
</feature>
<dbReference type="OrthoDB" id="432234at2759"/>
<keyword evidence="6 15" id="KW-0347">Helicase</keyword>
<feature type="compositionally biased region" description="Acidic residues" evidence="16">
    <location>
        <begin position="16"/>
        <end position="27"/>
    </location>
</feature>
<evidence type="ECO:0000256" key="9">
    <source>
        <dbReference type="ARBA" id="ARBA00023128"/>
    </source>
</evidence>
<name>A0A8X7NIG3_CANPA</name>
<evidence type="ECO:0000256" key="7">
    <source>
        <dbReference type="ARBA" id="ARBA00022840"/>
    </source>
</evidence>
<dbReference type="GO" id="GO:0000723">
    <property type="term" value="P:telomere maintenance"/>
    <property type="evidence" value="ECO:0007669"/>
    <property type="project" value="InterPro"/>
</dbReference>
<evidence type="ECO:0000313" key="19">
    <source>
        <dbReference type="Proteomes" id="UP000590412"/>
    </source>
</evidence>
<feature type="compositionally biased region" description="Polar residues" evidence="16">
    <location>
        <begin position="234"/>
        <end position="243"/>
    </location>
</feature>
<dbReference type="GO" id="GO:0043139">
    <property type="term" value="F:5'-3' DNA helicase activity"/>
    <property type="evidence" value="ECO:0007669"/>
    <property type="project" value="UniProtKB-UniRule"/>
</dbReference>
<keyword evidence="11 15" id="KW-0234">DNA repair</keyword>
<accession>A0A8X7NIG3</accession>
<dbReference type="InterPro" id="IPR003593">
    <property type="entry name" value="AAA+_ATPase"/>
</dbReference>
<dbReference type="GO" id="GO:0005524">
    <property type="term" value="F:ATP binding"/>
    <property type="evidence" value="ECO:0007669"/>
    <property type="project" value="UniProtKB-UniRule"/>
</dbReference>
<dbReference type="PANTHER" id="PTHR47642:SF5">
    <property type="entry name" value="ATP-DEPENDENT DNA HELICASE"/>
    <property type="match status" value="1"/>
</dbReference>
<dbReference type="SUPFAM" id="SSF52540">
    <property type="entry name" value="P-loop containing nucleoside triphosphate hydrolases"/>
    <property type="match status" value="2"/>
</dbReference>
<keyword evidence="4 15" id="KW-0227">DNA damage</keyword>
<evidence type="ECO:0000256" key="13">
    <source>
        <dbReference type="ARBA" id="ARBA00023242"/>
    </source>
</evidence>
<dbReference type="Gene3D" id="3.40.50.300">
    <property type="entry name" value="P-loop containing nucleotide triphosphate hydrolases"/>
    <property type="match status" value="1"/>
</dbReference>
<evidence type="ECO:0000256" key="3">
    <source>
        <dbReference type="ARBA" id="ARBA00022741"/>
    </source>
</evidence>
<comment type="function">
    <text evidence="15">DNA-dependent ATPase and 5'-3' DNA helicase required for the maintenance of both mitochondrial and nuclear genome stability.</text>
</comment>
<evidence type="ECO:0000256" key="15">
    <source>
        <dbReference type="HAMAP-Rule" id="MF_03176"/>
    </source>
</evidence>
<dbReference type="InterPro" id="IPR048293">
    <property type="entry name" value="PIF1_RRM3_pfh1"/>
</dbReference>
<dbReference type="GO" id="GO:0006310">
    <property type="term" value="P:DNA recombination"/>
    <property type="evidence" value="ECO:0007669"/>
    <property type="project" value="UniProtKB-UniRule"/>
</dbReference>
<dbReference type="GO" id="GO:0016787">
    <property type="term" value="F:hydrolase activity"/>
    <property type="evidence" value="ECO:0007669"/>
    <property type="project" value="UniProtKB-KW"/>
</dbReference>
<dbReference type="GO" id="GO:0006281">
    <property type="term" value="P:DNA repair"/>
    <property type="evidence" value="ECO:0007669"/>
    <property type="project" value="UniProtKB-UniRule"/>
</dbReference>
<evidence type="ECO:0000256" key="10">
    <source>
        <dbReference type="ARBA" id="ARBA00023172"/>
    </source>
</evidence>
<keyword evidence="13 15" id="KW-0539">Nucleus</keyword>
<feature type="region of interest" description="Disordered" evidence="16">
    <location>
        <begin position="1"/>
        <end position="134"/>
    </location>
</feature>
<dbReference type="FunFam" id="3.40.50.300:FF:001226">
    <property type="entry name" value="ATP-dependent DNA helicase PIF1"/>
    <property type="match status" value="1"/>
</dbReference>
<feature type="compositionally biased region" description="Polar residues" evidence="16">
    <location>
        <begin position="1"/>
        <end position="10"/>
    </location>
</feature>
<evidence type="ECO:0000256" key="11">
    <source>
        <dbReference type="ARBA" id="ARBA00023204"/>
    </source>
</evidence>
<evidence type="ECO:0000256" key="2">
    <source>
        <dbReference type="ARBA" id="ARBA00004604"/>
    </source>
</evidence>
<dbReference type="GO" id="GO:0003697">
    <property type="term" value="F:single-stranded DNA binding"/>
    <property type="evidence" value="ECO:0007669"/>
    <property type="project" value="UniProtKB-ARBA"/>
</dbReference>
<feature type="DNA-binding region" evidence="15">
    <location>
        <begin position="830"/>
        <end position="849"/>
    </location>
</feature>
<evidence type="ECO:0000256" key="4">
    <source>
        <dbReference type="ARBA" id="ARBA00022763"/>
    </source>
</evidence>
<evidence type="ECO:0000256" key="8">
    <source>
        <dbReference type="ARBA" id="ARBA00023125"/>
    </source>
</evidence>
<dbReference type="AlphaFoldDB" id="A0A8X7NIG3"/>
<evidence type="ECO:0000256" key="14">
    <source>
        <dbReference type="ARBA" id="ARBA00048954"/>
    </source>
</evidence>
<dbReference type="SMART" id="SM00382">
    <property type="entry name" value="AAA"/>
    <property type="match status" value="1"/>
</dbReference>
<organism evidence="18 19">
    <name type="scientific">Candida parapsilosis</name>
    <name type="common">Yeast</name>
    <dbReference type="NCBI Taxonomy" id="5480"/>
    <lineage>
        <taxon>Eukaryota</taxon>
        <taxon>Fungi</taxon>
        <taxon>Dikarya</taxon>
        <taxon>Ascomycota</taxon>
        <taxon>Saccharomycotina</taxon>
        <taxon>Pichiomycetes</taxon>
        <taxon>Debaryomycetaceae</taxon>
        <taxon>Candida/Lodderomyces clade</taxon>
        <taxon>Candida</taxon>
    </lineage>
</organism>
<keyword evidence="8 15" id="KW-0238">DNA-binding</keyword>
<feature type="domain" description="AAA+ ATPase" evidence="17">
    <location>
        <begin position="386"/>
        <end position="689"/>
    </location>
</feature>
<dbReference type="GO" id="GO:0005739">
    <property type="term" value="C:mitochondrion"/>
    <property type="evidence" value="ECO:0007669"/>
    <property type="project" value="UniProtKB-SubCell"/>
</dbReference>
<comment type="caution">
    <text evidence="18">The sequence shown here is derived from an EMBL/GenBank/DDBJ whole genome shotgun (WGS) entry which is preliminary data.</text>
</comment>
<feature type="compositionally biased region" description="Low complexity" evidence="16">
    <location>
        <begin position="214"/>
        <end position="228"/>
    </location>
</feature>
<dbReference type="InterPro" id="IPR049163">
    <property type="entry name" value="Pif1-like_2B_dom"/>
</dbReference>
<feature type="compositionally biased region" description="Polar residues" evidence="16">
    <location>
        <begin position="125"/>
        <end position="134"/>
    </location>
</feature>
<gene>
    <name evidence="15" type="primary">PIF1</name>
    <name evidence="18" type="ORF">FOB60_005746</name>
</gene>
<evidence type="ECO:0000313" key="18">
    <source>
        <dbReference type="EMBL" id="KAF6042992.1"/>
    </source>
</evidence>
<sequence length="887" mass="97951">MAEGNASGSSKVLDGIDFDDSFGEEEESSRNSAPAKSSKHDPEDLDDVDLDIFTLSYVPEPVEHEKNDAKDAIEHDDDVNDSFEFSDSLPMSRKTQSEVPKQEDAVVETQTREAKEAAEEVQPSFEFSDTTQLESLLQYQPSNEHQLGKSNVTSGVVKKEIEDLDADSFTESPSNSDAFEFSENDDEVLAMLDDAELHSQSPNKNDSPPVVTRASSFKRSASSSQSPPESKRSTMSQSQTQTVKAPARSGVSKFIVTSSPPKSLHTQTSQSKASESKGSPVTNHPVANPPAESNSPQKVFARPSAKISSFTYRGGTATGPSTRNYSTVPQLERPSKTPINHHTILLATQRPSVEKSEIPEAEQSRKVVQPIILSKEQEIVLQKVLQGTSLFYTGSAGTGKSVLLRSIIKSLRRKYPTGVAVTASTGLAACNIGGITLHSFGAIGLGTGTVDNLIKKIKRNKKAHGRWRDTKVLIIDEVSMVDGELLDKLNEIAKRLRKNNAPFGGIQLVACGDFYQLPPVVKKISAEGDTRDDVEAFFSFESLAWNETIEETIILKEIFRQKGDQVFINMLNEMRDGRISEKTVQEFRRLSRPLECPAGISPAELFATRNEVERANNRRLNALPGETVSYHAIDSGSLQEPQKSALLSNFLAPQDLLLKKDAQVMCVKNFDETLVNGSLGTVVDFVDKDTYMKAFKDGDHVDEEGNLKDFIFNDPDTSIGLTTATLTQKVMTHDGKQTDDRKTELNNDLLGDFKNRKFPLVKFLSPDGVNSRTVLVEPEQWTVEDEDGRVLVSRVQFPLMLAWSLSIHKSQGQTLSRVKVDLKSVFETGQSYVALSRATSRDGLQVLNFNEHKVRSHPKVVEFYKSLVDISKAHSTGQQRLNFASRE</sequence>
<comment type="similarity">
    <text evidence="15">Belongs to the helicase family. PIF1 subfamily.</text>
</comment>
<dbReference type="InterPro" id="IPR027417">
    <property type="entry name" value="P-loop_NTPase"/>
</dbReference>
<comment type="cofactor">
    <cofactor evidence="1 15">
        <name>Mg(2+)</name>
        <dbReference type="ChEBI" id="CHEBI:18420"/>
    </cofactor>
</comment>
<feature type="compositionally biased region" description="Basic and acidic residues" evidence="16">
    <location>
        <begin position="61"/>
        <end position="73"/>
    </location>
</feature>
<dbReference type="CDD" id="cd18809">
    <property type="entry name" value="SF1_C_RecD"/>
    <property type="match status" value="1"/>
</dbReference>
<comment type="subunit">
    <text evidence="15">Monomer.</text>
</comment>
<dbReference type="Pfam" id="PF05970">
    <property type="entry name" value="PIF1"/>
    <property type="match status" value="1"/>
</dbReference>
<dbReference type="InterPro" id="IPR010285">
    <property type="entry name" value="DNA_helicase_pif1-like_DEAD"/>
</dbReference>
<feature type="compositionally biased region" description="Polar residues" evidence="16">
    <location>
        <begin position="318"/>
        <end position="329"/>
    </location>
</feature>
<dbReference type="HAMAP" id="MF_03176">
    <property type="entry name" value="PIF1"/>
    <property type="match status" value="1"/>
</dbReference>
<protein>
    <recommendedName>
        <fullName evidence="15">ATP-dependent DNA helicase PIF1</fullName>
        <ecNumber evidence="15">5.6.2.3</ecNumber>
    </recommendedName>
    <alternativeName>
        <fullName evidence="15">DNA 5'-3' helicase PIF1</fullName>
    </alternativeName>
    <alternativeName>
        <fullName evidence="15">DNA repair and recombination helicase PIF1</fullName>
    </alternativeName>
</protein>
<evidence type="ECO:0000256" key="16">
    <source>
        <dbReference type="SAM" id="MobiDB-lite"/>
    </source>
</evidence>
<keyword evidence="9 15" id="KW-0496">Mitochondrion</keyword>
<dbReference type="InterPro" id="IPR051055">
    <property type="entry name" value="PIF1_helicase"/>
</dbReference>
<reference evidence="18" key="1">
    <citation type="submission" date="2020-03" db="EMBL/GenBank/DDBJ databases">
        <title>FDA dAtabase for Regulatory Grade micrObial Sequences (FDA-ARGOS): Supporting development and validation of Infectious Disease Dx tests.</title>
        <authorList>
            <person name="Campos J."/>
            <person name="Goldberg B."/>
            <person name="Tallon L."/>
            <person name="Sadzewicz L."/>
            <person name="Vavikolanu K."/>
            <person name="Mehta A."/>
            <person name="Aluvathingal J."/>
            <person name="Nadendla S."/>
            <person name="Nandy P."/>
            <person name="Geyer C."/>
            <person name="Yan Y."/>
            <person name="Sichtig H."/>
        </authorList>
    </citation>
    <scope>NUCLEOTIDE SEQUENCE [LARGE SCALE GENOMIC DNA]</scope>
    <source>
        <strain evidence="18">FDAARGOS_652</strain>
    </source>
</reference>
<dbReference type="PANTHER" id="PTHR47642">
    <property type="entry name" value="ATP-DEPENDENT DNA HELICASE"/>
    <property type="match status" value="1"/>
</dbReference>
<comment type="catalytic activity">
    <reaction evidence="14 15">
        <text>ATP + H2O = ADP + phosphate + H(+)</text>
        <dbReference type="Rhea" id="RHEA:13065"/>
        <dbReference type="ChEBI" id="CHEBI:15377"/>
        <dbReference type="ChEBI" id="CHEBI:15378"/>
        <dbReference type="ChEBI" id="CHEBI:30616"/>
        <dbReference type="ChEBI" id="CHEBI:43474"/>
        <dbReference type="ChEBI" id="CHEBI:456216"/>
        <dbReference type="EC" id="5.6.2.3"/>
    </reaction>
</comment>
<evidence type="ECO:0000256" key="1">
    <source>
        <dbReference type="ARBA" id="ARBA00001946"/>
    </source>
</evidence>
<dbReference type="GO" id="GO:0005730">
    <property type="term" value="C:nucleolus"/>
    <property type="evidence" value="ECO:0007669"/>
    <property type="project" value="UniProtKB-SubCell"/>
</dbReference>
<feature type="binding site" evidence="15">
    <location>
        <begin position="394"/>
        <end position="401"/>
    </location>
    <ligand>
        <name>ATP</name>
        <dbReference type="ChEBI" id="CHEBI:30616"/>
    </ligand>
</feature>
<keyword evidence="12 15" id="KW-0413">Isomerase</keyword>
<dbReference type="EC" id="5.6.2.3" evidence="15"/>
<evidence type="ECO:0000256" key="6">
    <source>
        <dbReference type="ARBA" id="ARBA00022806"/>
    </source>
</evidence>
<dbReference type="CDD" id="cd18037">
    <property type="entry name" value="DEXSc_Pif1_like"/>
    <property type="match status" value="1"/>
</dbReference>
<keyword evidence="3 15" id="KW-0547">Nucleotide-binding</keyword>